<comment type="caution">
    <text evidence="1">The sequence shown here is derived from an EMBL/GenBank/DDBJ whole genome shotgun (WGS) entry which is preliminary data.</text>
</comment>
<accession>A0AAD4VFU8</accession>
<evidence type="ECO:0000313" key="2">
    <source>
        <dbReference type="Proteomes" id="UP001054821"/>
    </source>
</evidence>
<name>A0AAD4VFU8_PRUDU</name>
<proteinExistence type="predicted"/>
<gene>
    <name evidence="1" type="ORF">L3X38_033388</name>
</gene>
<organism evidence="1 2">
    <name type="scientific">Prunus dulcis</name>
    <name type="common">Almond</name>
    <name type="synonym">Amygdalus dulcis</name>
    <dbReference type="NCBI Taxonomy" id="3755"/>
    <lineage>
        <taxon>Eukaryota</taxon>
        <taxon>Viridiplantae</taxon>
        <taxon>Streptophyta</taxon>
        <taxon>Embryophyta</taxon>
        <taxon>Tracheophyta</taxon>
        <taxon>Spermatophyta</taxon>
        <taxon>Magnoliopsida</taxon>
        <taxon>eudicotyledons</taxon>
        <taxon>Gunneridae</taxon>
        <taxon>Pentapetalae</taxon>
        <taxon>rosids</taxon>
        <taxon>fabids</taxon>
        <taxon>Rosales</taxon>
        <taxon>Rosaceae</taxon>
        <taxon>Amygdaloideae</taxon>
        <taxon>Amygdaleae</taxon>
        <taxon>Prunus</taxon>
    </lineage>
</organism>
<reference evidence="1 2" key="1">
    <citation type="journal article" date="2022" name="G3 (Bethesda)">
        <title>Whole-genome sequence and methylome profiling of the almond [Prunus dulcis (Mill.) D.A. Webb] cultivar 'Nonpareil'.</title>
        <authorList>
            <person name="D'Amico-Willman K.M."/>
            <person name="Ouma W.Z."/>
            <person name="Meulia T."/>
            <person name="Sideli G.M."/>
            <person name="Gradziel T.M."/>
            <person name="Fresnedo-Ramirez J."/>
        </authorList>
    </citation>
    <scope>NUCLEOTIDE SEQUENCE [LARGE SCALE GENOMIC DNA]</scope>
    <source>
        <strain evidence="1">Clone GOH B32 T37-40</strain>
    </source>
</reference>
<sequence length="69" mass="8119">MASEPGSSSSELRTQCSMEKTMSFEHSIEDHFEISMDCGIWLKMALMLQIQRRKKERKKDLKLLKKRSL</sequence>
<keyword evidence="2" id="KW-1185">Reference proteome</keyword>
<dbReference type="Proteomes" id="UP001054821">
    <property type="component" value="Chromosome 6"/>
</dbReference>
<dbReference type="AlphaFoldDB" id="A0AAD4VFU8"/>
<protein>
    <submittedName>
        <fullName evidence="1">Uncharacterized protein</fullName>
    </submittedName>
</protein>
<evidence type="ECO:0000313" key="1">
    <source>
        <dbReference type="EMBL" id="KAI5324315.1"/>
    </source>
</evidence>
<dbReference type="EMBL" id="JAJFAZ020000006">
    <property type="protein sequence ID" value="KAI5324315.1"/>
    <property type="molecule type" value="Genomic_DNA"/>
</dbReference>